<proteinExistence type="predicted"/>
<dbReference type="EMBL" id="LAZR01063736">
    <property type="protein sequence ID" value="KKK58923.1"/>
    <property type="molecule type" value="Genomic_DNA"/>
</dbReference>
<protein>
    <submittedName>
        <fullName evidence="1">Uncharacterized protein</fullName>
    </submittedName>
</protein>
<sequence>MKKAYISKNFRKSSLALIDQANDIIETYIEDGYDLTLRQLYYQFVAQDLFPEDRKWRLTDTGKWIRDPNGTKNAEPNYDWLGDKINDGRLTGLVDWDVLVDRTRKYESKSHWDNPA</sequence>
<accession>A0A0F8WQL8</accession>
<dbReference type="AlphaFoldDB" id="A0A0F8WQL8"/>
<gene>
    <name evidence="1" type="ORF">LCGC14_3039560</name>
</gene>
<evidence type="ECO:0000313" key="1">
    <source>
        <dbReference type="EMBL" id="KKK58923.1"/>
    </source>
</evidence>
<reference evidence="1" key="1">
    <citation type="journal article" date="2015" name="Nature">
        <title>Complex archaea that bridge the gap between prokaryotes and eukaryotes.</title>
        <authorList>
            <person name="Spang A."/>
            <person name="Saw J.H."/>
            <person name="Jorgensen S.L."/>
            <person name="Zaremba-Niedzwiedzka K."/>
            <person name="Martijn J."/>
            <person name="Lind A.E."/>
            <person name="van Eijk R."/>
            <person name="Schleper C."/>
            <person name="Guy L."/>
            <person name="Ettema T.J."/>
        </authorList>
    </citation>
    <scope>NUCLEOTIDE SEQUENCE</scope>
</reference>
<organism evidence="1">
    <name type="scientific">marine sediment metagenome</name>
    <dbReference type="NCBI Taxonomy" id="412755"/>
    <lineage>
        <taxon>unclassified sequences</taxon>
        <taxon>metagenomes</taxon>
        <taxon>ecological metagenomes</taxon>
    </lineage>
</organism>
<comment type="caution">
    <text evidence="1">The sequence shown here is derived from an EMBL/GenBank/DDBJ whole genome shotgun (WGS) entry which is preliminary data.</text>
</comment>
<name>A0A0F8WQL8_9ZZZZ</name>
<feature type="non-terminal residue" evidence="1">
    <location>
        <position position="116"/>
    </location>
</feature>